<sequence>MNLFDIAILLLLAGFVLKGLWRGLLRELCSLCGLFGGLFLAVRFHAPLAELLIERVTWPSQLCVVISFAALFLLTVIFFGLLGFVLSRFIKLLFLGGFNRVAGALFGLVQGGLLLTLVLYGLSLSLSPLPPPVRDLFEQSQLAPPLVRFGDTLLHQGSQVLAQQPVVKPSAAGNSVQSPGSR</sequence>
<evidence type="ECO:0000256" key="4">
    <source>
        <dbReference type="ARBA" id="ARBA00023136"/>
    </source>
</evidence>
<gene>
    <name evidence="6" type="ORF">A7E78_08205</name>
</gene>
<keyword evidence="4 5" id="KW-0472">Membrane</keyword>
<dbReference type="GO" id="GO:0009403">
    <property type="term" value="P:toxin biosynthetic process"/>
    <property type="evidence" value="ECO:0007669"/>
    <property type="project" value="InterPro"/>
</dbReference>
<dbReference type="KEGG" id="pef:A7E78_08205"/>
<evidence type="ECO:0000256" key="3">
    <source>
        <dbReference type="ARBA" id="ARBA00022989"/>
    </source>
</evidence>
<feature type="transmembrane region" description="Helical" evidence="5">
    <location>
        <begin position="98"/>
        <end position="122"/>
    </location>
</feature>
<evidence type="ECO:0000256" key="5">
    <source>
        <dbReference type="SAM" id="Phobius"/>
    </source>
</evidence>
<evidence type="ECO:0000256" key="2">
    <source>
        <dbReference type="ARBA" id="ARBA00022692"/>
    </source>
</evidence>
<reference evidence="6 7" key="1">
    <citation type="journal article" date="2017" name="Genome Announc.">
        <title>Complete Genome Sequences of Two Acetylene-Fermenting Pelobacter acetylenicus Strains.</title>
        <authorList>
            <person name="Sutton J.M."/>
            <person name="Baesman S.M."/>
            <person name="Fierst J.L."/>
            <person name="Poret-Peterson A.T."/>
            <person name="Oremland R.S."/>
            <person name="Dunlap D.S."/>
            <person name="Akob D.M."/>
        </authorList>
    </citation>
    <scope>NUCLEOTIDE SEQUENCE [LARGE SCALE GENOMIC DNA]</scope>
    <source>
        <strain evidence="6 7">SFB93</strain>
    </source>
</reference>
<protein>
    <submittedName>
        <fullName evidence="6">Colicin V production protein</fullName>
    </submittedName>
</protein>
<evidence type="ECO:0000313" key="7">
    <source>
        <dbReference type="Proteomes" id="UP000182517"/>
    </source>
</evidence>
<dbReference type="PANTHER" id="PTHR37306:SF1">
    <property type="entry name" value="COLICIN V PRODUCTION PROTEIN"/>
    <property type="match status" value="1"/>
</dbReference>
<dbReference type="InterPro" id="IPR003825">
    <property type="entry name" value="Colicin-V_CvpA"/>
</dbReference>
<proteinExistence type="predicted"/>
<dbReference type="EMBL" id="CP015519">
    <property type="protein sequence ID" value="APG27820.1"/>
    <property type="molecule type" value="Genomic_DNA"/>
</dbReference>
<dbReference type="Pfam" id="PF02674">
    <property type="entry name" value="Colicin_V"/>
    <property type="match status" value="1"/>
</dbReference>
<organism evidence="6 7">
    <name type="scientific">Syntrophotalea acetylenivorans</name>
    <dbReference type="NCBI Taxonomy" id="1842532"/>
    <lineage>
        <taxon>Bacteria</taxon>
        <taxon>Pseudomonadati</taxon>
        <taxon>Thermodesulfobacteriota</taxon>
        <taxon>Desulfuromonadia</taxon>
        <taxon>Desulfuromonadales</taxon>
        <taxon>Syntrophotaleaceae</taxon>
        <taxon>Syntrophotalea</taxon>
    </lineage>
</organism>
<dbReference type="Proteomes" id="UP000182517">
    <property type="component" value="Chromosome"/>
</dbReference>
<keyword evidence="7" id="KW-1185">Reference proteome</keyword>
<evidence type="ECO:0000313" key="6">
    <source>
        <dbReference type="EMBL" id="APG27820.1"/>
    </source>
</evidence>
<keyword evidence="2 5" id="KW-0812">Transmembrane</keyword>
<feature type="transmembrane region" description="Helical" evidence="5">
    <location>
        <begin position="28"/>
        <end position="46"/>
    </location>
</feature>
<dbReference type="OrthoDB" id="5396580at2"/>
<dbReference type="STRING" id="1842532.A7E78_08205"/>
<keyword evidence="3 5" id="KW-1133">Transmembrane helix</keyword>
<name>A0A1L3GPL2_9BACT</name>
<feature type="transmembrane region" description="Helical" evidence="5">
    <location>
        <begin position="58"/>
        <end position="86"/>
    </location>
</feature>
<feature type="transmembrane region" description="Helical" evidence="5">
    <location>
        <begin position="6"/>
        <end position="21"/>
    </location>
</feature>
<evidence type="ECO:0000256" key="1">
    <source>
        <dbReference type="ARBA" id="ARBA00004141"/>
    </source>
</evidence>
<dbReference type="PANTHER" id="PTHR37306">
    <property type="entry name" value="COLICIN V PRODUCTION PROTEIN"/>
    <property type="match status" value="1"/>
</dbReference>
<comment type="subcellular location">
    <subcellularLocation>
        <location evidence="1">Membrane</location>
        <topology evidence="1">Multi-pass membrane protein</topology>
    </subcellularLocation>
</comment>
<dbReference type="AlphaFoldDB" id="A0A1L3GPL2"/>
<dbReference type="GO" id="GO:0016020">
    <property type="term" value="C:membrane"/>
    <property type="evidence" value="ECO:0007669"/>
    <property type="project" value="UniProtKB-SubCell"/>
</dbReference>
<accession>A0A1L3GPL2</accession>